<gene>
    <name evidence="1" type="ORF">ABXR19_15370</name>
</gene>
<proteinExistence type="predicted"/>
<reference evidence="1 2" key="1">
    <citation type="submission" date="2024-07" db="EMBL/GenBank/DDBJ databases">
        <title>Uliginosibacterium flavum JJ3220;KACC:17644.</title>
        <authorList>
            <person name="Kim M.K."/>
        </authorList>
    </citation>
    <scope>NUCLEOTIDE SEQUENCE [LARGE SCALE GENOMIC DNA]</scope>
    <source>
        <strain evidence="1 2">KACC:17644</strain>
    </source>
</reference>
<dbReference type="Proteomes" id="UP001549691">
    <property type="component" value="Unassembled WGS sequence"/>
</dbReference>
<name>A0ABV2TR12_9RHOO</name>
<keyword evidence="2" id="KW-1185">Reference proteome</keyword>
<comment type="caution">
    <text evidence="1">The sequence shown here is derived from an EMBL/GenBank/DDBJ whole genome shotgun (WGS) entry which is preliminary data.</text>
</comment>
<dbReference type="RefSeq" id="WP_354602026.1">
    <property type="nucleotide sequence ID" value="NZ_JBEWZI010000018.1"/>
</dbReference>
<evidence type="ECO:0000313" key="2">
    <source>
        <dbReference type="Proteomes" id="UP001549691"/>
    </source>
</evidence>
<organism evidence="1 2">
    <name type="scientific">Uliginosibacterium flavum</name>
    <dbReference type="NCBI Taxonomy" id="1396831"/>
    <lineage>
        <taxon>Bacteria</taxon>
        <taxon>Pseudomonadati</taxon>
        <taxon>Pseudomonadota</taxon>
        <taxon>Betaproteobacteria</taxon>
        <taxon>Rhodocyclales</taxon>
        <taxon>Zoogloeaceae</taxon>
        <taxon>Uliginosibacterium</taxon>
    </lineage>
</organism>
<sequence length="89" mass="9883">MMKEKISGEPGTYAGQQQHNLKIARKVCTFLPDNANEIDNSFTHAPETAHSALLSTRGLSGHQSHIQFISRSPVRIPALPLSCRMKAWK</sequence>
<evidence type="ECO:0000313" key="1">
    <source>
        <dbReference type="EMBL" id="MET7015568.1"/>
    </source>
</evidence>
<protein>
    <submittedName>
        <fullName evidence="1">Uncharacterized protein</fullName>
    </submittedName>
</protein>
<accession>A0ABV2TR12</accession>
<dbReference type="EMBL" id="JBEWZI010000018">
    <property type="protein sequence ID" value="MET7015568.1"/>
    <property type="molecule type" value="Genomic_DNA"/>
</dbReference>